<gene>
    <name evidence="2" type="ORF">J7S20_10325</name>
</gene>
<dbReference type="AlphaFoldDB" id="A0A8T4IEL6"/>
<accession>A0A8T4IEL6</accession>
<evidence type="ECO:0000313" key="2">
    <source>
        <dbReference type="EMBL" id="MBR0552901.1"/>
    </source>
</evidence>
<evidence type="ECO:0000313" key="3">
    <source>
        <dbReference type="Proteomes" id="UP000676996"/>
    </source>
</evidence>
<keyword evidence="1" id="KW-1133">Transmembrane helix</keyword>
<dbReference type="RefSeq" id="WP_284054163.1">
    <property type="nucleotide sequence ID" value="NZ_JAGRQC010000003.1"/>
</dbReference>
<evidence type="ECO:0000256" key="1">
    <source>
        <dbReference type="SAM" id="Phobius"/>
    </source>
</evidence>
<keyword evidence="1" id="KW-0472">Membrane</keyword>
<protein>
    <submittedName>
        <fullName evidence="2">DUF3429 domain-containing protein</fullName>
    </submittedName>
</protein>
<keyword evidence="1" id="KW-0812">Transmembrane</keyword>
<reference evidence="2" key="1">
    <citation type="submission" date="2021-04" db="EMBL/GenBank/DDBJ databases">
        <title>Ouciella asimina sp. nov., isolated from the surface seawater in the hydrothermal field of Okinawa Trough.</title>
        <authorList>
            <person name="Shuang W."/>
        </authorList>
    </citation>
    <scope>NUCLEOTIDE SEQUENCE</scope>
    <source>
        <strain evidence="2">LXI357</strain>
    </source>
</reference>
<feature type="transmembrane region" description="Helical" evidence="1">
    <location>
        <begin position="12"/>
        <end position="34"/>
    </location>
</feature>
<proteinExistence type="predicted"/>
<keyword evidence="3" id="KW-1185">Reference proteome</keyword>
<dbReference type="InterPro" id="IPR021836">
    <property type="entry name" value="DUF3429"/>
</dbReference>
<dbReference type="Proteomes" id="UP000676996">
    <property type="component" value="Unassembled WGS sequence"/>
</dbReference>
<name>A0A8T4IEL6_9SPHN</name>
<dbReference type="EMBL" id="JAGRQC010000003">
    <property type="protein sequence ID" value="MBR0552901.1"/>
    <property type="molecule type" value="Genomic_DNA"/>
</dbReference>
<feature type="transmembrane region" description="Helical" evidence="1">
    <location>
        <begin position="72"/>
        <end position="92"/>
    </location>
</feature>
<comment type="caution">
    <text evidence="2">The sequence shown here is derived from an EMBL/GenBank/DDBJ whole genome shotgun (WGS) entry which is preliminary data.</text>
</comment>
<organism evidence="2 3">
    <name type="scientific">Stakelama marina</name>
    <dbReference type="NCBI Taxonomy" id="2826939"/>
    <lineage>
        <taxon>Bacteria</taxon>
        <taxon>Pseudomonadati</taxon>
        <taxon>Pseudomonadota</taxon>
        <taxon>Alphaproteobacteria</taxon>
        <taxon>Sphingomonadales</taxon>
        <taxon>Sphingomonadaceae</taxon>
        <taxon>Stakelama</taxon>
    </lineage>
</organism>
<feature type="transmembrane region" description="Helical" evidence="1">
    <location>
        <begin position="40"/>
        <end position="60"/>
    </location>
</feature>
<sequence>MEHPHRSRIPIDSLVFGYVPMLPFVAAALGVWLLPAPWPAIAVWLVVIWGGLILCFVGGVRRGYGFGNDRASTPAEIATMLVYFCLAGFALFLPWPRLALLVLAAGFVIAAALDTHAARRGNAPAHFAKLRPPQFSIAVVSLLVIALAV</sequence>
<dbReference type="Pfam" id="PF11911">
    <property type="entry name" value="DUF3429"/>
    <property type="match status" value="1"/>
</dbReference>